<proteinExistence type="predicted"/>
<reference evidence="2" key="2">
    <citation type="journal article" date="2023" name="IMA Fungus">
        <title>Comparative genomic study of the Penicillium genus elucidates a diverse pangenome and 15 lateral gene transfer events.</title>
        <authorList>
            <person name="Petersen C."/>
            <person name="Sorensen T."/>
            <person name="Nielsen M.R."/>
            <person name="Sondergaard T.E."/>
            <person name="Sorensen J.L."/>
            <person name="Fitzpatrick D.A."/>
            <person name="Frisvad J.C."/>
            <person name="Nielsen K.L."/>
        </authorList>
    </citation>
    <scope>NUCLEOTIDE SEQUENCE</scope>
    <source>
        <strain evidence="2">IBT 35673</strain>
    </source>
</reference>
<accession>A0A9W9Q195</accession>
<gene>
    <name evidence="2" type="ORF">N7452_010952</name>
</gene>
<evidence type="ECO:0000259" key="1">
    <source>
        <dbReference type="Pfam" id="PF02627"/>
    </source>
</evidence>
<dbReference type="AlphaFoldDB" id="A0A9W9Q195"/>
<dbReference type="Proteomes" id="UP001147695">
    <property type="component" value="Unassembled WGS sequence"/>
</dbReference>
<dbReference type="PANTHER" id="PTHR34846:SF11">
    <property type="entry name" value="4-CARBOXYMUCONOLACTONE DECARBOXYLASE FAMILY PROTEIN (AFU_ORTHOLOGUE AFUA_6G11590)"/>
    <property type="match status" value="1"/>
</dbReference>
<dbReference type="Pfam" id="PF02627">
    <property type="entry name" value="CMD"/>
    <property type="match status" value="1"/>
</dbReference>
<feature type="domain" description="Carboxymuconolactone decarboxylase-like" evidence="1">
    <location>
        <begin position="12"/>
        <end position="68"/>
    </location>
</feature>
<comment type="caution">
    <text evidence="2">The sequence shown here is derived from an EMBL/GenBank/DDBJ whole genome shotgun (WGS) entry which is preliminary data.</text>
</comment>
<reference evidence="2" key="1">
    <citation type="submission" date="2022-12" db="EMBL/GenBank/DDBJ databases">
        <authorList>
            <person name="Petersen C."/>
        </authorList>
    </citation>
    <scope>NUCLEOTIDE SEQUENCE</scope>
    <source>
        <strain evidence="2">IBT 35673</strain>
    </source>
</reference>
<organism evidence="2 3">
    <name type="scientific">Penicillium brevicompactum</name>
    <dbReference type="NCBI Taxonomy" id="5074"/>
    <lineage>
        <taxon>Eukaryota</taxon>
        <taxon>Fungi</taxon>
        <taxon>Dikarya</taxon>
        <taxon>Ascomycota</taxon>
        <taxon>Pezizomycotina</taxon>
        <taxon>Eurotiomycetes</taxon>
        <taxon>Eurotiomycetidae</taxon>
        <taxon>Eurotiales</taxon>
        <taxon>Aspergillaceae</taxon>
        <taxon>Penicillium</taxon>
    </lineage>
</organism>
<dbReference type="InterPro" id="IPR003779">
    <property type="entry name" value="CMD-like"/>
</dbReference>
<dbReference type="SUPFAM" id="SSF69118">
    <property type="entry name" value="AhpD-like"/>
    <property type="match status" value="1"/>
</dbReference>
<name>A0A9W9Q195_PENBR</name>
<dbReference type="Gene3D" id="1.20.1290.10">
    <property type="entry name" value="AhpD-like"/>
    <property type="match status" value="1"/>
</dbReference>
<evidence type="ECO:0000313" key="3">
    <source>
        <dbReference type="Proteomes" id="UP001147695"/>
    </source>
</evidence>
<evidence type="ECO:0000313" key="2">
    <source>
        <dbReference type="EMBL" id="KAJ5322663.1"/>
    </source>
</evidence>
<dbReference type="PANTHER" id="PTHR34846">
    <property type="entry name" value="4-CARBOXYMUCONOLACTONE DECARBOXYLASE FAMILY PROTEIN (AFU_ORTHOLOGUE AFUA_6G11590)"/>
    <property type="match status" value="1"/>
</dbReference>
<dbReference type="EMBL" id="JAPZBQ010000006">
    <property type="protein sequence ID" value="KAJ5322663.1"/>
    <property type="molecule type" value="Genomic_DNA"/>
</dbReference>
<protein>
    <recommendedName>
        <fullName evidence="1">Carboxymuconolactone decarboxylase-like domain-containing protein</fullName>
    </recommendedName>
</protein>
<dbReference type="InterPro" id="IPR029032">
    <property type="entry name" value="AhpD-like"/>
</dbReference>
<sequence>MKLLSYSAATVDDWAALGNAQFKKLSLSTRDRELVIMLTTSKFNSVYEWTHHLPLSLKAGVTKQQQLALEASGKEPNYFVDGNCDSMAKFSAKDLVLLAFVESVIRQPEVSDELSKRVKNDFSDQEIVEIISLQGFYYSFSRLTTVLQCDFDEWAKSKL</sequence>